<dbReference type="PANTHER" id="PTHR42805">
    <property type="entry name" value="PTERIN-4-ALPHA-CARBINOLAMINE DEHYDRATASE-RELATED"/>
    <property type="match status" value="1"/>
</dbReference>
<accession>A0A0S2KA57</accession>
<dbReference type="NCBIfam" id="NF002016">
    <property type="entry name" value="PRK00823.1-1"/>
    <property type="match status" value="1"/>
</dbReference>
<dbReference type="GO" id="GO:0006729">
    <property type="term" value="P:tetrahydrobiopterin biosynthetic process"/>
    <property type="evidence" value="ECO:0007669"/>
    <property type="project" value="InterPro"/>
</dbReference>
<dbReference type="KEGG" id="pspi:PS2015_152"/>
<protein>
    <recommendedName>
        <fullName evidence="4">Putative pterin-4-alpha-carbinolamine dehydratase</fullName>
        <shortName evidence="4">PHS</shortName>
        <ecNumber evidence="4">4.2.1.96</ecNumber>
    </recommendedName>
    <alternativeName>
        <fullName evidence="4">4-alpha-hydroxy-tetrahydropterin dehydratase</fullName>
    </alternativeName>
    <alternativeName>
        <fullName evidence="4">Pterin carbinolamine dehydratase</fullName>
        <shortName evidence="4">PCD</shortName>
    </alternativeName>
</protein>
<reference evidence="5 6" key="1">
    <citation type="submission" date="2015-11" db="EMBL/GenBank/DDBJ databases">
        <authorList>
            <person name="Zhang Y."/>
            <person name="Guo Z."/>
        </authorList>
    </citation>
    <scope>NUCLEOTIDE SEQUENCE [LARGE SCALE GENOMIC DNA]</scope>
    <source>
        <strain evidence="5 6">KCTC 32221</strain>
    </source>
</reference>
<keyword evidence="6" id="KW-1185">Reference proteome</keyword>
<dbReference type="InterPro" id="IPR050376">
    <property type="entry name" value="Pterin-4-alpha-carb_dehyd"/>
</dbReference>
<dbReference type="InterPro" id="IPR001533">
    <property type="entry name" value="Pterin_deHydtase"/>
</dbReference>
<evidence type="ECO:0000313" key="6">
    <source>
        <dbReference type="Proteomes" id="UP000065641"/>
    </source>
</evidence>
<dbReference type="GO" id="GO:0008124">
    <property type="term" value="F:4-alpha-hydroxytetrahydrobiopterin dehydratase activity"/>
    <property type="evidence" value="ECO:0007669"/>
    <property type="project" value="UniProtKB-UniRule"/>
</dbReference>
<evidence type="ECO:0000256" key="2">
    <source>
        <dbReference type="ARBA" id="ARBA00006472"/>
    </source>
</evidence>
<dbReference type="AlphaFoldDB" id="A0A0S2KA57"/>
<dbReference type="STRING" id="1249552.PS2015_152"/>
<dbReference type="EMBL" id="CP013189">
    <property type="protein sequence ID" value="ALO44847.1"/>
    <property type="molecule type" value="Genomic_DNA"/>
</dbReference>
<name>A0A0S2KA57_9GAMM</name>
<proteinExistence type="inferred from homology"/>
<dbReference type="PANTHER" id="PTHR42805:SF1">
    <property type="entry name" value="PTERIN-4-ALPHA-CARBINOLAMINE DEHYDRATASE-RELATED"/>
    <property type="match status" value="1"/>
</dbReference>
<dbReference type="InterPro" id="IPR036428">
    <property type="entry name" value="PCD_sf"/>
</dbReference>
<comment type="similarity">
    <text evidence="2 4">Belongs to the pterin-4-alpha-carbinolamine dehydratase family.</text>
</comment>
<dbReference type="PATRIC" id="fig|1249552.3.peg.156"/>
<organism evidence="5 6">
    <name type="scientific">Pseudohongiella spirulinae</name>
    <dbReference type="NCBI Taxonomy" id="1249552"/>
    <lineage>
        <taxon>Bacteria</taxon>
        <taxon>Pseudomonadati</taxon>
        <taxon>Pseudomonadota</taxon>
        <taxon>Gammaproteobacteria</taxon>
        <taxon>Pseudomonadales</taxon>
        <taxon>Pseudohongiellaceae</taxon>
        <taxon>Pseudohongiella</taxon>
    </lineage>
</organism>
<evidence type="ECO:0000256" key="1">
    <source>
        <dbReference type="ARBA" id="ARBA00001554"/>
    </source>
</evidence>
<evidence type="ECO:0000256" key="4">
    <source>
        <dbReference type="HAMAP-Rule" id="MF_00434"/>
    </source>
</evidence>
<dbReference type="OrthoDB" id="5294615at2"/>
<dbReference type="Gene3D" id="3.30.1360.20">
    <property type="entry name" value="Transcriptional coactivator/pterin dehydratase"/>
    <property type="match status" value="1"/>
</dbReference>
<dbReference type="RefSeq" id="WP_058020372.1">
    <property type="nucleotide sequence ID" value="NZ_CP013189.1"/>
</dbReference>
<dbReference type="Proteomes" id="UP000065641">
    <property type="component" value="Chromosome"/>
</dbReference>
<dbReference type="EC" id="4.2.1.96" evidence="4"/>
<dbReference type="Pfam" id="PF01329">
    <property type="entry name" value="Pterin_4a"/>
    <property type="match status" value="1"/>
</dbReference>
<comment type="catalytic activity">
    <reaction evidence="1 4">
        <text>(4aS,6R)-4a-hydroxy-L-erythro-5,6,7,8-tetrahydrobiopterin = (6R)-L-erythro-6,7-dihydrobiopterin + H2O</text>
        <dbReference type="Rhea" id="RHEA:11920"/>
        <dbReference type="ChEBI" id="CHEBI:15377"/>
        <dbReference type="ChEBI" id="CHEBI:15642"/>
        <dbReference type="ChEBI" id="CHEBI:43120"/>
        <dbReference type="EC" id="4.2.1.96"/>
    </reaction>
</comment>
<keyword evidence="3 4" id="KW-0456">Lyase</keyword>
<gene>
    <name evidence="5" type="ORF">PS2015_152</name>
</gene>
<evidence type="ECO:0000313" key="5">
    <source>
        <dbReference type="EMBL" id="ALO44847.1"/>
    </source>
</evidence>
<dbReference type="HAMAP" id="MF_00434">
    <property type="entry name" value="Pterin_4_alpha"/>
    <property type="match status" value="1"/>
</dbReference>
<evidence type="ECO:0000256" key="3">
    <source>
        <dbReference type="ARBA" id="ARBA00023239"/>
    </source>
</evidence>
<dbReference type="SUPFAM" id="SSF55248">
    <property type="entry name" value="PCD-like"/>
    <property type="match status" value="1"/>
</dbReference>
<sequence length="116" mass="13298">MNIPLSEQQCQVCLLSSRPLSSDDIANMLAAIPRWKKVQREGIDHIQREFHFRDFRNAFEFAEHIAVLAEQQDHHPSLLIEWGHVTVAWTTHKINGLHLNDFIMAAKTDLLLTSSG</sequence>